<reference evidence="2 3" key="1">
    <citation type="journal article" date="2011" name="J. Bacteriol.">
        <title>Complete Genome Sequence of Alicyclobacillus acidocaldarius Strain Tc-4-1.</title>
        <authorList>
            <person name="Chen Y."/>
            <person name="He Y."/>
            <person name="Zhang B."/>
            <person name="Yang J."/>
            <person name="Li W."/>
            <person name="Dong Z."/>
            <person name="Hu S."/>
        </authorList>
    </citation>
    <scope>NUCLEOTIDE SEQUENCE [LARGE SCALE GENOMIC DNA]</scope>
    <source>
        <strain evidence="2 3">Tc-4-1</strain>
    </source>
</reference>
<dbReference type="InterPro" id="IPR023214">
    <property type="entry name" value="HAD_sf"/>
</dbReference>
<dbReference type="NCBIfam" id="TIGR01549">
    <property type="entry name" value="HAD-SF-IA-v1"/>
    <property type="match status" value="1"/>
</dbReference>
<dbReference type="KEGG" id="aad:TC41_2134"/>
<dbReference type="Gene3D" id="3.40.50.1000">
    <property type="entry name" value="HAD superfamily/HAD-like"/>
    <property type="match status" value="1"/>
</dbReference>
<gene>
    <name evidence="2" type="ordered locus">TC41_2134</name>
</gene>
<dbReference type="AlphaFoldDB" id="F8IF76"/>
<dbReference type="PANTHER" id="PTHR19288:SF25">
    <property type="entry name" value="PHOSPHATIDYLGLYCEROPHOSPHATASE GEP4, MITOCHONDRIAL"/>
    <property type="match status" value="1"/>
</dbReference>
<organism evidence="2 3">
    <name type="scientific">Alicyclobacillus acidocaldarius (strain Tc-4-1)</name>
    <name type="common">Bacillus acidocaldarius</name>
    <dbReference type="NCBI Taxonomy" id="1048834"/>
    <lineage>
        <taxon>Bacteria</taxon>
        <taxon>Bacillati</taxon>
        <taxon>Bacillota</taxon>
        <taxon>Bacilli</taxon>
        <taxon>Bacillales</taxon>
        <taxon>Alicyclobacillaceae</taxon>
        <taxon>Alicyclobacillus</taxon>
    </lineage>
</organism>
<proteinExistence type="predicted"/>
<dbReference type="PANTHER" id="PTHR19288">
    <property type="entry name" value="4-NITROPHENYLPHOSPHATASE-RELATED"/>
    <property type="match status" value="1"/>
</dbReference>
<dbReference type="eggNOG" id="COG2179">
    <property type="taxonomic scope" value="Bacteria"/>
</dbReference>
<dbReference type="GO" id="GO:0005737">
    <property type="term" value="C:cytoplasm"/>
    <property type="evidence" value="ECO:0007669"/>
    <property type="project" value="TreeGrafter"/>
</dbReference>
<dbReference type="InterPro" id="IPR036412">
    <property type="entry name" value="HAD-like_sf"/>
</dbReference>
<accession>F8IF76</accession>
<evidence type="ECO:0000256" key="1">
    <source>
        <dbReference type="SAM" id="MobiDB-lite"/>
    </source>
</evidence>
<dbReference type="NCBIfam" id="TIGR01662">
    <property type="entry name" value="HAD-SF-IIIA"/>
    <property type="match status" value="1"/>
</dbReference>
<dbReference type="InterPro" id="IPR010021">
    <property type="entry name" value="PGPP1/Gep4"/>
</dbReference>
<protein>
    <submittedName>
        <fullName evidence="2">HAD superfamily (Subfamily IIIA) phosphatase, TIGR01668</fullName>
    </submittedName>
</protein>
<evidence type="ECO:0000313" key="2">
    <source>
        <dbReference type="EMBL" id="AEJ44041.1"/>
    </source>
</evidence>
<dbReference type="CDD" id="cd16416">
    <property type="entry name" value="HAD_BsYqeG-like"/>
    <property type="match status" value="1"/>
</dbReference>
<dbReference type="HOGENOM" id="CLU_056221_4_0_9"/>
<dbReference type="PATRIC" id="fig|1048834.4.peg.2016"/>
<dbReference type="STRING" id="1048834.TC41_2134"/>
<dbReference type="Pfam" id="PF00702">
    <property type="entry name" value="Hydrolase"/>
    <property type="match status" value="1"/>
</dbReference>
<sequence length="236" mass="26691">MDIFSSSASEADKPPPENVGSARERIPGVGIYAYGIISNCYRSADNERRNWVRSLAWLSRLMPDEYVASIYEIDLDALWRRGIRLILTDLDNTLVPWNHPDVPSELTAWLRSVHARGFHVCIISNNGEDRVGSFAKLCGVPAVSAAGKPKSRGFLEALRRFHMPPEATAMVGDQLFTDIQGAKRLGLYAILVLPQDPVEWWGTKISRMAERLVLRRLERRGLRRPEPAADRRRLDD</sequence>
<dbReference type="GO" id="GO:0008962">
    <property type="term" value="F:phosphatidylglycerophosphatase activity"/>
    <property type="evidence" value="ECO:0007669"/>
    <property type="project" value="InterPro"/>
</dbReference>
<dbReference type="InterPro" id="IPR006549">
    <property type="entry name" value="HAD-SF_hydro_IIIA"/>
</dbReference>
<name>F8IF76_ALIAT</name>
<reference evidence="3" key="2">
    <citation type="submission" date="2011-06" db="EMBL/GenBank/DDBJ databases">
        <title>The complete genome sequence of Alicyclobacillus acidocaldarius sp. Tc-4-1.</title>
        <authorList>
            <person name="Chen Y."/>
            <person name="He Y."/>
            <person name="Dong Z."/>
            <person name="Hu S."/>
        </authorList>
    </citation>
    <scope>NUCLEOTIDE SEQUENCE [LARGE SCALE GENOMIC DNA]</scope>
    <source>
        <strain evidence="3">Tc-4-1</strain>
    </source>
</reference>
<dbReference type="Proteomes" id="UP000000292">
    <property type="component" value="Chromosome"/>
</dbReference>
<dbReference type="InterPro" id="IPR006439">
    <property type="entry name" value="HAD-SF_hydro_IA"/>
</dbReference>
<feature type="region of interest" description="Disordered" evidence="1">
    <location>
        <begin position="1"/>
        <end position="22"/>
    </location>
</feature>
<dbReference type="SUPFAM" id="SSF56784">
    <property type="entry name" value="HAD-like"/>
    <property type="match status" value="1"/>
</dbReference>
<dbReference type="NCBIfam" id="TIGR01668">
    <property type="entry name" value="YqeG_hyp_ppase"/>
    <property type="match status" value="1"/>
</dbReference>
<evidence type="ECO:0000313" key="3">
    <source>
        <dbReference type="Proteomes" id="UP000000292"/>
    </source>
</evidence>
<dbReference type="EMBL" id="CP002902">
    <property type="protein sequence ID" value="AEJ44041.1"/>
    <property type="molecule type" value="Genomic_DNA"/>
</dbReference>